<proteinExistence type="predicted"/>
<accession>G0HCP9</accession>
<dbReference type="Gene3D" id="1.20.1250.20">
    <property type="entry name" value="MFS general substrate transporter like domains"/>
    <property type="match status" value="1"/>
</dbReference>
<feature type="transmembrane region" description="Helical" evidence="1">
    <location>
        <begin position="267"/>
        <end position="287"/>
    </location>
</feature>
<dbReference type="Proteomes" id="UP000006659">
    <property type="component" value="Chromosome"/>
</dbReference>
<keyword evidence="1" id="KW-1133">Transmembrane helix</keyword>
<dbReference type="KEGG" id="cva:CVAR_0276"/>
<dbReference type="EMBL" id="CP002917">
    <property type="protein sequence ID" value="AEK35624.1"/>
    <property type="molecule type" value="Genomic_DNA"/>
</dbReference>
<dbReference type="InterPro" id="IPR011701">
    <property type="entry name" value="MFS"/>
</dbReference>
<feature type="transmembrane region" description="Helical" evidence="1">
    <location>
        <begin position="236"/>
        <end position="255"/>
    </location>
</feature>
<gene>
    <name evidence="2" type="ordered locus">CVAR_0276</name>
</gene>
<feature type="transmembrane region" description="Helical" evidence="1">
    <location>
        <begin position="178"/>
        <end position="199"/>
    </location>
</feature>
<feature type="transmembrane region" description="Helical" evidence="1">
    <location>
        <begin position="121"/>
        <end position="142"/>
    </location>
</feature>
<protein>
    <submittedName>
        <fullName evidence="2">Major facilitator superfamily permease</fullName>
    </submittedName>
</protein>
<reference evidence="2 3" key="1">
    <citation type="journal article" date="2011" name="BMC Genomics">
        <title>Complete genome sequence of Corynebacterium variabile DSM 44702 isolated from the surface of smear-ripened cheeses and insights into cheese ripening and flavor generation.</title>
        <authorList>
            <person name="Schroeder J."/>
            <person name="Maus I."/>
            <person name="Trost E."/>
            <person name="Tauch A."/>
        </authorList>
    </citation>
    <scope>NUCLEOTIDE SEQUENCE [LARGE SCALE GENOMIC DNA]</scope>
    <source>
        <strain evidence="3">DSM 44702 / JCM 12073 / NCIMB 30131</strain>
    </source>
</reference>
<keyword evidence="1" id="KW-0812">Transmembrane</keyword>
<organism evidence="2 3">
    <name type="scientific">Corynebacterium variabile (strain DSM 44702 / CIP 107183 / JCM 12073 / NCIMB 30131)</name>
    <name type="common">Corynebacterium mooreparkense</name>
    <dbReference type="NCBI Taxonomy" id="858619"/>
    <lineage>
        <taxon>Bacteria</taxon>
        <taxon>Bacillati</taxon>
        <taxon>Actinomycetota</taxon>
        <taxon>Actinomycetes</taxon>
        <taxon>Mycobacteriales</taxon>
        <taxon>Corynebacteriaceae</taxon>
        <taxon>Corynebacterium</taxon>
    </lineage>
</organism>
<feature type="transmembrane region" description="Helical" evidence="1">
    <location>
        <begin position="299"/>
        <end position="316"/>
    </location>
</feature>
<dbReference type="eggNOG" id="COG2814">
    <property type="taxonomic scope" value="Bacteria"/>
</dbReference>
<feature type="transmembrane region" description="Helical" evidence="1">
    <location>
        <begin position="58"/>
        <end position="77"/>
    </location>
</feature>
<evidence type="ECO:0000313" key="2">
    <source>
        <dbReference type="EMBL" id="AEK35624.1"/>
    </source>
</evidence>
<feature type="transmembrane region" description="Helical" evidence="1">
    <location>
        <begin position="386"/>
        <end position="406"/>
    </location>
</feature>
<name>G0HCP9_CORVD</name>
<feature type="transmembrane region" description="Helical" evidence="1">
    <location>
        <begin position="359"/>
        <end position="380"/>
    </location>
</feature>
<dbReference type="GO" id="GO:0022857">
    <property type="term" value="F:transmembrane transporter activity"/>
    <property type="evidence" value="ECO:0007669"/>
    <property type="project" value="InterPro"/>
</dbReference>
<dbReference type="SUPFAM" id="SSF103473">
    <property type="entry name" value="MFS general substrate transporter"/>
    <property type="match status" value="1"/>
</dbReference>
<feature type="transmembrane region" description="Helical" evidence="1">
    <location>
        <begin position="322"/>
        <end position="347"/>
    </location>
</feature>
<dbReference type="AlphaFoldDB" id="G0HCP9"/>
<dbReference type="HOGENOM" id="CLU_660342_0_0_11"/>
<feature type="transmembrane region" description="Helical" evidence="1">
    <location>
        <begin position="149"/>
        <end position="172"/>
    </location>
</feature>
<dbReference type="InterPro" id="IPR036259">
    <property type="entry name" value="MFS_trans_sf"/>
</dbReference>
<keyword evidence="1" id="KW-0472">Membrane</keyword>
<sequence length="430" mass="43269">MRPRRRIHRMSDQYRISRITGSLAALTLCLSISGVNLPNPLVPDYTDRFALTPLLQSTLFSVYLAALVLTLLATVLDPHRRDRSAPDHVRTLLVALTVSVLADLVMLAGSAAFPLLLTGRALAGVAAGLATGSAASVALAGLGEAARTVAAGAAVVGALAANIGVGAVASLVSSDTASFLVTYLGHGALATALAAGLTLSVRTGRQAGAGTPATVGRTPALRVVGGYHHRHRTAGYLLGVMSWTSAGIVLSLVAARLRQTSPDLPALGAMAPGIVFLTTAWVGQTLVSRRILRLRAWQTALPLVAGMVGIGVALEVGSLPGVLVAAAVFGLGQGPAYSLGMATVTHALPAGRQGQATSVYAAVAYGSCGVLTVAAGMLATSVGVPATFAVAAACCAVGGVVATVLAGPVQQLRVVDAAVDAVTVRRPARV</sequence>
<dbReference type="STRING" id="858619.CVAR_0276"/>
<evidence type="ECO:0000313" key="3">
    <source>
        <dbReference type="Proteomes" id="UP000006659"/>
    </source>
</evidence>
<evidence type="ECO:0000256" key="1">
    <source>
        <dbReference type="SAM" id="Phobius"/>
    </source>
</evidence>
<dbReference type="Pfam" id="PF07690">
    <property type="entry name" value="MFS_1"/>
    <property type="match status" value="1"/>
</dbReference>
<feature type="transmembrane region" description="Helical" evidence="1">
    <location>
        <begin position="89"/>
        <end position="115"/>
    </location>
</feature>